<accession>A0AAU9TH05</accession>
<keyword evidence="4" id="KW-1185">Reference proteome</keyword>
<gene>
    <name evidence="3" type="ORF">EEDITHA_LOCUS2664</name>
</gene>
<sequence>MKIIFLEAIFVIFVTAVFSAPVTEDGQKETRTLNAENSQVDHQRERRLDTSFYAVSPCAAASSSNIPVASYAPDAIYQSNFGPLQTRYFSSDYGHPDYTRSWYRTEEPHQDNREMLRYSDTNFVDTTQMGNIFRSAPSSYGSMNLAGGYNGQMANGYGTAYGIFPNANVGDCNVPLLFSCSPSIVTGQIVNPDSQGYFDSAVSGKPLYGYRGVNSHYLHGVPSHIEQQTNDHASVSSVANHVQNSKGL</sequence>
<evidence type="ECO:0000313" key="4">
    <source>
        <dbReference type="Proteomes" id="UP001153954"/>
    </source>
</evidence>
<evidence type="ECO:0000256" key="2">
    <source>
        <dbReference type="SAM" id="SignalP"/>
    </source>
</evidence>
<comment type="caution">
    <text evidence="3">The sequence shown here is derived from an EMBL/GenBank/DDBJ whole genome shotgun (WGS) entry which is preliminary data.</text>
</comment>
<name>A0AAU9TH05_EUPED</name>
<dbReference type="EMBL" id="CAKOGL010000005">
    <property type="protein sequence ID" value="CAH2086263.1"/>
    <property type="molecule type" value="Genomic_DNA"/>
</dbReference>
<proteinExistence type="predicted"/>
<feature type="chain" id="PRO_5043740037" evidence="2">
    <location>
        <begin position="20"/>
        <end position="248"/>
    </location>
</feature>
<keyword evidence="2" id="KW-0732">Signal</keyword>
<protein>
    <submittedName>
        <fullName evidence="3">Uncharacterized protein</fullName>
    </submittedName>
</protein>
<reference evidence="3" key="1">
    <citation type="submission" date="2022-03" db="EMBL/GenBank/DDBJ databases">
        <authorList>
            <person name="Tunstrom K."/>
        </authorList>
    </citation>
    <scope>NUCLEOTIDE SEQUENCE</scope>
</reference>
<feature type="region of interest" description="Disordered" evidence="1">
    <location>
        <begin position="229"/>
        <end position="248"/>
    </location>
</feature>
<dbReference type="AlphaFoldDB" id="A0AAU9TH05"/>
<organism evidence="3 4">
    <name type="scientific">Euphydryas editha</name>
    <name type="common">Edith's checkerspot</name>
    <dbReference type="NCBI Taxonomy" id="104508"/>
    <lineage>
        <taxon>Eukaryota</taxon>
        <taxon>Metazoa</taxon>
        <taxon>Ecdysozoa</taxon>
        <taxon>Arthropoda</taxon>
        <taxon>Hexapoda</taxon>
        <taxon>Insecta</taxon>
        <taxon>Pterygota</taxon>
        <taxon>Neoptera</taxon>
        <taxon>Endopterygota</taxon>
        <taxon>Lepidoptera</taxon>
        <taxon>Glossata</taxon>
        <taxon>Ditrysia</taxon>
        <taxon>Papilionoidea</taxon>
        <taxon>Nymphalidae</taxon>
        <taxon>Nymphalinae</taxon>
        <taxon>Euphydryas</taxon>
    </lineage>
</organism>
<feature type="signal peptide" evidence="2">
    <location>
        <begin position="1"/>
        <end position="19"/>
    </location>
</feature>
<evidence type="ECO:0000256" key="1">
    <source>
        <dbReference type="SAM" id="MobiDB-lite"/>
    </source>
</evidence>
<dbReference type="Proteomes" id="UP001153954">
    <property type="component" value="Unassembled WGS sequence"/>
</dbReference>
<evidence type="ECO:0000313" key="3">
    <source>
        <dbReference type="EMBL" id="CAH2086263.1"/>
    </source>
</evidence>